<evidence type="ECO:0000313" key="3">
    <source>
        <dbReference type="Proteomes" id="UP000623129"/>
    </source>
</evidence>
<feature type="region of interest" description="Disordered" evidence="1">
    <location>
        <begin position="1"/>
        <end position="25"/>
    </location>
</feature>
<organism evidence="2 3">
    <name type="scientific">Carex littledalei</name>
    <dbReference type="NCBI Taxonomy" id="544730"/>
    <lineage>
        <taxon>Eukaryota</taxon>
        <taxon>Viridiplantae</taxon>
        <taxon>Streptophyta</taxon>
        <taxon>Embryophyta</taxon>
        <taxon>Tracheophyta</taxon>
        <taxon>Spermatophyta</taxon>
        <taxon>Magnoliopsida</taxon>
        <taxon>Liliopsida</taxon>
        <taxon>Poales</taxon>
        <taxon>Cyperaceae</taxon>
        <taxon>Cyperoideae</taxon>
        <taxon>Cariceae</taxon>
        <taxon>Carex</taxon>
        <taxon>Carex subgen. Euthyceras</taxon>
    </lineage>
</organism>
<feature type="compositionally biased region" description="Low complexity" evidence="1">
    <location>
        <begin position="9"/>
        <end position="25"/>
    </location>
</feature>
<proteinExistence type="predicted"/>
<dbReference type="EMBL" id="SWLB01000017">
    <property type="protein sequence ID" value="KAF3327172.1"/>
    <property type="molecule type" value="Genomic_DNA"/>
</dbReference>
<keyword evidence="3" id="KW-1185">Reference proteome</keyword>
<comment type="caution">
    <text evidence="2">The sequence shown here is derived from an EMBL/GenBank/DDBJ whole genome shotgun (WGS) entry which is preliminary data.</text>
</comment>
<dbReference type="Proteomes" id="UP000623129">
    <property type="component" value="Unassembled WGS sequence"/>
</dbReference>
<evidence type="ECO:0000256" key="1">
    <source>
        <dbReference type="SAM" id="MobiDB-lite"/>
    </source>
</evidence>
<accession>A0A833QTC8</accession>
<reference evidence="2" key="1">
    <citation type="submission" date="2020-01" db="EMBL/GenBank/DDBJ databases">
        <title>Genome sequence of Kobresia littledalei, the first chromosome-level genome in the family Cyperaceae.</title>
        <authorList>
            <person name="Qu G."/>
        </authorList>
    </citation>
    <scope>NUCLEOTIDE SEQUENCE</scope>
    <source>
        <strain evidence="2">C.B.Clarke</strain>
        <tissue evidence="2">Leaf</tissue>
    </source>
</reference>
<evidence type="ECO:0000313" key="2">
    <source>
        <dbReference type="EMBL" id="KAF3327172.1"/>
    </source>
</evidence>
<dbReference type="AlphaFoldDB" id="A0A833QTC8"/>
<gene>
    <name evidence="2" type="ORF">FCM35_KLT07290</name>
</gene>
<sequence>MTPSTIPFSPLSTPSNTRLSTLPTPTTISLLPSQLTRADAAAKKSSLPRFPLLNIVCRRSLQTMTFHYRVVKDFAVIVCANVMWSSIMCTSMSRDKIEIPETITLLLIGGYGKSAILRK</sequence>
<protein>
    <submittedName>
        <fullName evidence="2">Uncharacterized protein</fullName>
    </submittedName>
</protein>
<name>A0A833QTC8_9POAL</name>